<accession>A0AA39GQE7</accession>
<dbReference type="EMBL" id="JAPDFR010000001">
    <property type="protein sequence ID" value="KAK0390639.1"/>
    <property type="molecule type" value="Genomic_DNA"/>
</dbReference>
<dbReference type="AlphaFoldDB" id="A0AA39GQE7"/>
<protein>
    <submittedName>
        <fullName evidence="1">Uncharacterized protein</fullName>
    </submittedName>
</protein>
<reference evidence="1" key="1">
    <citation type="submission" date="2022-10" db="EMBL/GenBank/DDBJ databases">
        <title>Determination and structural analysis of whole genome sequence of Sarocladium strictum F4-1.</title>
        <authorList>
            <person name="Hu L."/>
            <person name="Jiang Y."/>
        </authorList>
    </citation>
    <scope>NUCLEOTIDE SEQUENCE</scope>
    <source>
        <strain evidence="1">F4-1</strain>
    </source>
</reference>
<name>A0AA39GQE7_SARSR</name>
<evidence type="ECO:0000313" key="2">
    <source>
        <dbReference type="Proteomes" id="UP001175261"/>
    </source>
</evidence>
<organism evidence="1 2">
    <name type="scientific">Sarocladium strictum</name>
    <name type="common">Black bundle disease fungus</name>
    <name type="synonym">Acremonium strictum</name>
    <dbReference type="NCBI Taxonomy" id="5046"/>
    <lineage>
        <taxon>Eukaryota</taxon>
        <taxon>Fungi</taxon>
        <taxon>Dikarya</taxon>
        <taxon>Ascomycota</taxon>
        <taxon>Pezizomycotina</taxon>
        <taxon>Sordariomycetes</taxon>
        <taxon>Hypocreomycetidae</taxon>
        <taxon>Hypocreales</taxon>
        <taxon>Sarocladiaceae</taxon>
        <taxon>Sarocladium</taxon>
    </lineage>
</organism>
<evidence type="ECO:0000313" key="1">
    <source>
        <dbReference type="EMBL" id="KAK0390639.1"/>
    </source>
</evidence>
<sequence length="173" mass="17844">MVSPNLKTLGGAAAAYLALQQVQCPPIAVPLITSAALQVAAQVGSAGASFAGAIIAANVGGGGRKRMATVINQNKKRQEFEAPPGVPQFEFDRCYNDLSQESVTVNVQGPVNNNGIQVDGLPATCMNLATVIDGDAAGGPPPIPCGSACLLYDNLSAEDYESLRVLFEELKNA</sequence>
<dbReference type="Proteomes" id="UP001175261">
    <property type="component" value="Unassembled WGS sequence"/>
</dbReference>
<gene>
    <name evidence="1" type="ORF">NLU13_0143</name>
</gene>
<comment type="caution">
    <text evidence="1">The sequence shown here is derived from an EMBL/GenBank/DDBJ whole genome shotgun (WGS) entry which is preliminary data.</text>
</comment>
<proteinExistence type="predicted"/>
<keyword evidence="2" id="KW-1185">Reference proteome</keyword>